<dbReference type="PANTHER" id="PTHR37312">
    <property type="entry name" value="MEMBRANE-BOUND ACYLTRANSFERASE YKRP-RELATED"/>
    <property type="match status" value="1"/>
</dbReference>
<evidence type="ECO:0000313" key="3">
    <source>
        <dbReference type="EMBL" id="VWL90145.1"/>
    </source>
</evidence>
<feature type="domain" description="Acyltransferase 3" evidence="2">
    <location>
        <begin position="12"/>
        <end position="163"/>
    </location>
</feature>
<keyword evidence="1" id="KW-0472">Membrane</keyword>
<keyword evidence="1" id="KW-0812">Transmembrane</keyword>
<feature type="transmembrane region" description="Helical" evidence="1">
    <location>
        <begin position="90"/>
        <end position="114"/>
    </location>
</feature>
<evidence type="ECO:0000313" key="4">
    <source>
        <dbReference type="Proteomes" id="UP000330807"/>
    </source>
</evidence>
<accession>A0A5K1IP92</accession>
<dbReference type="RefSeq" id="WP_156062967.1">
    <property type="nucleotide sequence ID" value="NZ_CABWIH010000027.1"/>
</dbReference>
<reference evidence="3 4" key="1">
    <citation type="submission" date="2019-10" db="EMBL/GenBank/DDBJ databases">
        <authorList>
            <person name="Wolf R A."/>
        </authorList>
    </citation>
    <scope>NUCLEOTIDE SEQUENCE [LARGE SCALE GENOMIC DNA]</scope>
    <source>
        <strain evidence="3">Collinsella_aerofaciens_AK_138A</strain>
    </source>
</reference>
<keyword evidence="1" id="KW-1133">Transmembrane helix</keyword>
<name>A0A5K1IP92_9ACTN</name>
<feature type="transmembrane region" description="Helical" evidence="1">
    <location>
        <begin position="134"/>
        <end position="161"/>
    </location>
</feature>
<evidence type="ECO:0000256" key="1">
    <source>
        <dbReference type="SAM" id="Phobius"/>
    </source>
</evidence>
<dbReference type="InterPro" id="IPR052734">
    <property type="entry name" value="Nod_factor_acetyltransferase"/>
</dbReference>
<sequence>MDEMKLTKSRELWPDLVKVIACGLVVLGHFSQSIIKSGFMNGGVLYEWFQLTIYSFHVPLFFICSGYLYQKYSHVNSVGAWWFNVRKKAISLGVPYLVFTLLTLVMKAFAGNLANSAEIGPLQTLLFHPTAPYWFLYTLFFVFLITPTAWSSLAMVSMVLLSFSLKLIYAAGGGCLRCRM</sequence>
<dbReference type="GO" id="GO:0016747">
    <property type="term" value="F:acyltransferase activity, transferring groups other than amino-acyl groups"/>
    <property type="evidence" value="ECO:0007669"/>
    <property type="project" value="InterPro"/>
</dbReference>
<dbReference type="Pfam" id="PF01757">
    <property type="entry name" value="Acyl_transf_3"/>
    <property type="match status" value="1"/>
</dbReference>
<gene>
    <name evidence="3" type="ORF">LMKDKBCB_01235</name>
</gene>
<evidence type="ECO:0000259" key="2">
    <source>
        <dbReference type="Pfam" id="PF01757"/>
    </source>
</evidence>
<organism evidence="3 4">
    <name type="scientific">Collinsella aerofaciens</name>
    <dbReference type="NCBI Taxonomy" id="74426"/>
    <lineage>
        <taxon>Bacteria</taxon>
        <taxon>Bacillati</taxon>
        <taxon>Actinomycetota</taxon>
        <taxon>Coriobacteriia</taxon>
        <taxon>Coriobacteriales</taxon>
        <taxon>Coriobacteriaceae</taxon>
        <taxon>Collinsella</taxon>
    </lineage>
</organism>
<dbReference type="AlphaFoldDB" id="A0A5K1IP92"/>
<feature type="transmembrane region" description="Helical" evidence="1">
    <location>
        <begin position="12"/>
        <end position="31"/>
    </location>
</feature>
<dbReference type="InterPro" id="IPR002656">
    <property type="entry name" value="Acyl_transf_3_dom"/>
</dbReference>
<keyword evidence="3" id="KW-0012">Acyltransferase</keyword>
<protein>
    <submittedName>
        <fullName evidence="3">Acyltransferase family protein</fullName>
    </submittedName>
</protein>
<dbReference type="Proteomes" id="UP000330807">
    <property type="component" value="Unassembled WGS sequence"/>
</dbReference>
<feature type="transmembrane region" description="Helical" evidence="1">
    <location>
        <begin position="51"/>
        <end position="69"/>
    </location>
</feature>
<dbReference type="PANTHER" id="PTHR37312:SF1">
    <property type="entry name" value="MEMBRANE-BOUND ACYLTRANSFERASE YKRP-RELATED"/>
    <property type="match status" value="1"/>
</dbReference>
<dbReference type="EMBL" id="CABWIH010000027">
    <property type="protein sequence ID" value="VWL90145.1"/>
    <property type="molecule type" value="Genomic_DNA"/>
</dbReference>
<keyword evidence="3" id="KW-0808">Transferase</keyword>
<proteinExistence type="predicted"/>